<name>A0A7K1XX73_9SPHI</name>
<dbReference type="AlphaFoldDB" id="A0A7K1XX73"/>
<comment type="caution">
    <text evidence="4">The sequence shown here is derived from an EMBL/GenBank/DDBJ whole genome shotgun (WGS) entry which is preliminary data.</text>
</comment>
<proteinExistence type="predicted"/>
<evidence type="ECO:0000256" key="1">
    <source>
        <dbReference type="SAM" id="SignalP"/>
    </source>
</evidence>
<evidence type="ECO:0000259" key="3">
    <source>
        <dbReference type="Pfam" id="PF12969"/>
    </source>
</evidence>
<feature type="chain" id="PRO_5029804995" evidence="1">
    <location>
        <begin position="21"/>
        <end position="635"/>
    </location>
</feature>
<dbReference type="Proteomes" id="UP000451233">
    <property type="component" value="Unassembled WGS sequence"/>
</dbReference>
<reference evidence="4 5" key="1">
    <citation type="submission" date="2019-11" db="EMBL/GenBank/DDBJ databases">
        <title>Pedobacter sp. HMF7056 Genome sequencing and assembly.</title>
        <authorList>
            <person name="Kang H."/>
            <person name="Kim H."/>
            <person name="Joh K."/>
        </authorList>
    </citation>
    <scope>NUCLEOTIDE SEQUENCE [LARGE SCALE GENOMIC DNA]</scope>
    <source>
        <strain evidence="4 5">HMF7056</strain>
    </source>
</reference>
<dbReference type="SUPFAM" id="SSF54001">
    <property type="entry name" value="Cysteine proteinases"/>
    <property type="match status" value="1"/>
</dbReference>
<gene>
    <name evidence="4" type="ORF">GS398_08395</name>
</gene>
<evidence type="ECO:0000313" key="5">
    <source>
        <dbReference type="Proteomes" id="UP000451233"/>
    </source>
</evidence>
<dbReference type="Gene3D" id="3.10.620.30">
    <property type="match status" value="1"/>
</dbReference>
<feature type="signal peptide" evidence="1">
    <location>
        <begin position="1"/>
        <end position="20"/>
    </location>
</feature>
<accession>A0A7K1XX73</accession>
<evidence type="ECO:0000259" key="2">
    <source>
        <dbReference type="Pfam" id="PF01841"/>
    </source>
</evidence>
<feature type="domain" description="DUF3857" evidence="3">
    <location>
        <begin position="55"/>
        <end position="215"/>
    </location>
</feature>
<dbReference type="InterPro" id="IPR024618">
    <property type="entry name" value="DUF3857"/>
</dbReference>
<dbReference type="Pfam" id="PF12969">
    <property type="entry name" value="DUF3857"/>
    <property type="match status" value="1"/>
</dbReference>
<keyword evidence="1" id="KW-0732">Signal</keyword>
<dbReference type="InterPro" id="IPR002931">
    <property type="entry name" value="Transglutaminase-like"/>
</dbReference>
<dbReference type="Gene3D" id="2.60.120.1130">
    <property type="match status" value="1"/>
</dbReference>
<feature type="domain" description="Transglutaminase-like" evidence="2">
    <location>
        <begin position="278"/>
        <end position="380"/>
    </location>
</feature>
<dbReference type="EMBL" id="WVHS01000002">
    <property type="protein sequence ID" value="MXV15319.1"/>
    <property type="molecule type" value="Genomic_DNA"/>
</dbReference>
<sequence length="635" mass="72040">MRFFKMLILLLLTGPGAVGRQTYTVASIPPGLSSRASAVVRNMQLTIEVKDLENATHTLKKSVTVLNKNGDAEAQIYLWYDKTRQIKSVRGTIMNEFGLPINRFSEKDFKDQSAISDFSLYEDSRIKYYRPAITTYPYTVEYEYEVKVKQTLSFPDWRPNPEPGVSVEKAAFTVKAKPGFEIRYLENNFPGKLVKGTSADGFSTWSWEVFNMKAYRDEPFSPNEEVLMTSVQVAPVQFSYDGVKGSFTNWDEFGRWVYDKLLTGRSAIPPETAAQVLEMTRNVASPKEKAKKIYEYMQQKTRYISVQVGIGGFQPILASEVDRTGYGDCKGLVNYMHGLLKVAGIKSWYTVVEAGNAKVSASPHFASMNQGNHVILCVPFERDTTWLECTNQKIPFGFLSDFTDDRLVVACTENGGKVMRTPVYSAAMNSQVREAKFTLDSRGVLSGEMVTRFAGTQYDNRGELFNSPYTEQVKKLHDIYVIDNLEVKSFKLTQDKQINPVATEQLVFTAEGYGVTNDKRMYIPVNEVNKISSGIREVNNRVNPVYINRGYLDVDKFIFTLPEGFQPESYPQDMKVEKPFGTFSISSELKGNQLTYTRTMQINQGTYPAGKYQELFEFYQLAADVDNRKLVLLKK</sequence>
<dbReference type="Gene3D" id="2.60.40.3140">
    <property type="match status" value="1"/>
</dbReference>
<dbReference type="RefSeq" id="WP_160906320.1">
    <property type="nucleotide sequence ID" value="NZ_WVHS01000002.1"/>
</dbReference>
<dbReference type="Pfam" id="PF01841">
    <property type="entry name" value="Transglut_core"/>
    <property type="match status" value="1"/>
</dbReference>
<organism evidence="4 5">
    <name type="scientific">Hufsiella ginkgonis</name>
    <dbReference type="NCBI Taxonomy" id="2695274"/>
    <lineage>
        <taxon>Bacteria</taxon>
        <taxon>Pseudomonadati</taxon>
        <taxon>Bacteroidota</taxon>
        <taxon>Sphingobacteriia</taxon>
        <taxon>Sphingobacteriales</taxon>
        <taxon>Sphingobacteriaceae</taxon>
        <taxon>Hufsiella</taxon>
    </lineage>
</organism>
<protein>
    <submittedName>
        <fullName evidence="4">DUF3857 domain-containing protein</fullName>
    </submittedName>
</protein>
<dbReference type="InterPro" id="IPR038765">
    <property type="entry name" value="Papain-like_cys_pep_sf"/>
</dbReference>
<evidence type="ECO:0000313" key="4">
    <source>
        <dbReference type="EMBL" id="MXV15319.1"/>
    </source>
</evidence>
<keyword evidence="5" id="KW-1185">Reference proteome</keyword>